<dbReference type="EMBL" id="JACHOA010000012">
    <property type="protein sequence ID" value="MBB4615777.1"/>
    <property type="molecule type" value="Genomic_DNA"/>
</dbReference>
<feature type="domain" description="ParB-like N-terminal" evidence="2">
    <location>
        <begin position="55"/>
        <end position="156"/>
    </location>
</feature>
<gene>
    <name evidence="3" type="ORF">GGR37_004081</name>
</gene>
<evidence type="ECO:0000259" key="2">
    <source>
        <dbReference type="SMART" id="SM00470"/>
    </source>
</evidence>
<dbReference type="SUPFAM" id="SSF109709">
    <property type="entry name" value="KorB DNA-binding domain-like"/>
    <property type="match status" value="1"/>
</dbReference>
<dbReference type="InterPro" id="IPR050336">
    <property type="entry name" value="Chromosome_partition/occlusion"/>
</dbReference>
<proteinExistence type="inferred from homology"/>
<dbReference type="InterPro" id="IPR037972">
    <property type="entry name" value="RepB_N"/>
</dbReference>
<keyword evidence="4" id="KW-1185">Reference proteome</keyword>
<dbReference type="SUPFAM" id="SSF110849">
    <property type="entry name" value="ParB/Sulfiredoxin"/>
    <property type="match status" value="1"/>
</dbReference>
<dbReference type="OrthoDB" id="7190674at2"/>
<dbReference type="AlphaFoldDB" id="A0A7W7AGT6"/>
<name>A0A7W7AGT6_9SPHN</name>
<evidence type="ECO:0000313" key="3">
    <source>
        <dbReference type="EMBL" id="MBB4615777.1"/>
    </source>
</evidence>
<dbReference type="InterPro" id="IPR040873">
    <property type="entry name" value="SoPB_HTH"/>
</dbReference>
<comment type="similarity">
    <text evidence="1">Belongs to the ParB family.</text>
</comment>
<dbReference type="Gene3D" id="1.10.10.2830">
    <property type="match status" value="1"/>
</dbReference>
<dbReference type="Pfam" id="PF18090">
    <property type="entry name" value="SoPB_HTH"/>
    <property type="match status" value="1"/>
</dbReference>
<dbReference type="SMART" id="SM00470">
    <property type="entry name" value="ParB"/>
    <property type="match status" value="1"/>
</dbReference>
<dbReference type="RefSeq" id="WP_144907928.1">
    <property type="nucleotide sequence ID" value="NZ_JACHOA010000012.1"/>
</dbReference>
<dbReference type="InterPro" id="IPR004437">
    <property type="entry name" value="ParB/RepB/Spo0J"/>
</dbReference>
<evidence type="ECO:0000256" key="1">
    <source>
        <dbReference type="ARBA" id="ARBA00006295"/>
    </source>
</evidence>
<evidence type="ECO:0000313" key="4">
    <source>
        <dbReference type="Proteomes" id="UP000538566"/>
    </source>
</evidence>
<dbReference type="InterPro" id="IPR036086">
    <property type="entry name" value="ParB/Sulfiredoxin_sf"/>
</dbReference>
<protein>
    <submittedName>
        <fullName evidence="3">ParB family chromosome partitioning protein</fullName>
    </submittedName>
</protein>
<dbReference type="Proteomes" id="UP000538566">
    <property type="component" value="Unassembled WGS sequence"/>
</dbReference>
<reference evidence="3 4" key="1">
    <citation type="submission" date="2020-08" db="EMBL/GenBank/DDBJ databases">
        <title>Genomic Encyclopedia of Type Strains, Phase IV (KMG-IV): sequencing the most valuable type-strain genomes for metagenomic binning, comparative biology and taxonomic classification.</title>
        <authorList>
            <person name="Goeker M."/>
        </authorList>
    </citation>
    <scope>NUCLEOTIDE SEQUENCE [LARGE SCALE GENOMIC DNA]</scope>
    <source>
        <strain evidence="3 4">DSM 17507</strain>
    </source>
</reference>
<dbReference type="GO" id="GO:0005694">
    <property type="term" value="C:chromosome"/>
    <property type="evidence" value="ECO:0007669"/>
    <property type="project" value="TreeGrafter"/>
</dbReference>
<comment type="caution">
    <text evidence="3">The sequence shown here is derived from an EMBL/GenBank/DDBJ whole genome shotgun (WGS) entry which is preliminary data.</text>
</comment>
<dbReference type="PANTHER" id="PTHR33375">
    <property type="entry name" value="CHROMOSOME-PARTITIONING PROTEIN PARB-RELATED"/>
    <property type="match status" value="1"/>
</dbReference>
<dbReference type="PANTHER" id="PTHR33375:SF1">
    <property type="entry name" value="CHROMOSOME-PARTITIONING PROTEIN PARB-RELATED"/>
    <property type="match status" value="1"/>
</dbReference>
<dbReference type="GO" id="GO:0007059">
    <property type="term" value="P:chromosome segregation"/>
    <property type="evidence" value="ECO:0007669"/>
    <property type="project" value="TreeGrafter"/>
</dbReference>
<organism evidence="3 4">
    <name type="scientific">Novosphingobium taihuense</name>
    <dbReference type="NCBI Taxonomy" id="260085"/>
    <lineage>
        <taxon>Bacteria</taxon>
        <taxon>Pseudomonadati</taxon>
        <taxon>Pseudomonadota</taxon>
        <taxon>Alphaproteobacteria</taxon>
        <taxon>Sphingomonadales</taxon>
        <taxon>Sphingomonadaceae</taxon>
        <taxon>Novosphingobium</taxon>
    </lineage>
</organism>
<sequence length="338" mass="38052">MAKRNQGFAAGLAANIAALQKDAAPASHRPTETLVSRGNTLAELSTGVKSVKTQQRVDPAKCKMWVHHNRDYGALDYTRCQDLIESIKAQGKQEVPAIVRRLTGDPDYDFEVICGARRHWSVSWLRQHNYPEIGFFIEAREITDEEAFRISDLENRAREDLTDFERARDYLRALEQYYGGKQKDMAERLNVTPSWLSRYLDLARLPFELVQAFQSPHDLRIKHVTQLKPLMKPPVKYEQVERRAAELAKDVKAGGALSPAEVIKQLAIAYKGPQKVRIGARGGGQHETIMDKAGKPIMTVHKPKRGEGVSITLIPDGKGNRAEVLAAFKDVLTAYWPE</sequence>
<dbReference type="NCBIfam" id="TIGR00180">
    <property type="entry name" value="parB_part"/>
    <property type="match status" value="1"/>
</dbReference>
<dbReference type="CDD" id="cd16405">
    <property type="entry name" value="RepB_like_N"/>
    <property type="match status" value="1"/>
</dbReference>
<dbReference type="GO" id="GO:0003677">
    <property type="term" value="F:DNA binding"/>
    <property type="evidence" value="ECO:0007669"/>
    <property type="project" value="InterPro"/>
</dbReference>
<dbReference type="InterPro" id="IPR003115">
    <property type="entry name" value="ParB_N"/>
</dbReference>
<accession>A0A7W7AGT6</accession>